<name>Q4THS4_TETNG</name>
<proteinExistence type="inferred from homology"/>
<dbReference type="InterPro" id="IPR029058">
    <property type="entry name" value="AB_hydrolase_fold"/>
</dbReference>
<protein>
    <submittedName>
        <fullName evidence="3">(spotted green pufferfish) hypothetical protein</fullName>
    </submittedName>
</protein>
<dbReference type="PANTHER" id="PTHR11757">
    <property type="entry name" value="PROTEASE FAMILY S9A OLIGOPEPTIDASE"/>
    <property type="match status" value="1"/>
</dbReference>
<reference evidence="3" key="1">
    <citation type="journal article" date="2004" name="Nature">
        <title>Genome duplication in the teleost fish Tetraodon nigroviridis reveals the early vertebrate proto-karyotype.</title>
        <authorList>
            <person name="Jaillon O."/>
            <person name="Aury J.-M."/>
            <person name="Brunet F."/>
            <person name="Petit J.-L."/>
            <person name="Stange-Thomann N."/>
            <person name="Mauceli E."/>
            <person name="Bouneau L."/>
            <person name="Fischer C."/>
            <person name="Ozouf-Costaz C."/>
            <person name="Bernot A."/>
            <person name="Nicaud S."/>
            <person name="Jaffe D."/>
            <person name="Fisher S."/>
            <person name="Lutfalla G."/>
            <person name="Dossat C."/>
            <person name="Segurens B."/>
            <person name="Dasilva C."/>
            <person name="Salanoubat M."/>
            <person name="Levy M."/>
            <person name="Boudet N."/>
            <person name="Castellano S."/>
            <person name="Anthouard V."/>
            <person name="Jubin C."/>
            <person name="Castelli V."/>
            <person name="Katinka M."/>
            <person name="Vacherie B."/>
            <person name="Biemont C."/>
            <person name="Skalli Z."/>
            <person name="Cattolico L."/>
            <person name="Poulain J."/>
            <person name="De Berardinis V."/>
            <person name="Cruaud C."/>
            <person name="Duprat S."/>
            <person name="Brottier P."/>
            <person name="Coutanceau J.-P."/>
            <person name="Gouzy J."/>
            <person name="Parra G."/>
            <person name="Lardier G."/>
            <person name="Chapple C."/>
            <person name="McKernan K.J."/>
            <person name="McEwan P."/>
            <person name="Bosak S."/>
            <person name="Kellis M."/>
            <person name="Volff J.-N."/>
            <person name="Guigo R."/>
            <person name="Zody M.C."/>
            <person name="Mesirov J."/>
            <person name="Lindblad-Toh K."/>
            <person name="Birren B."/>
            <person name="Nusbaum C."/>
            <person name="Kahn D."/>
            <person name="Robinson-Rechavi M."/>
            <person name="Laudet V."/>
            <person name="Schachter V."/>
            <person name="Quetier F."/>
            <person name="Saurin W."/>
            <person name="Scarpelli C."/>
            <person name="Wincker P."/>
            <person name="Lander E.S."/>
            <person name="Weissenbach J."/>
            <person name="Roest Crollius H."/>
        </authorList>
    </citation>
    <scope>NUCLEOTIDE SEQUENCE [LARGE SCALE GENOMIC DNA]</scope>
</reference>
<evidence type="ECO:0000259" key="2">
    <source>
        <dbReference type="Pfam" id="PF02897"/>
    </source>
</evidence>
<sequence length="336" mass="37365">EWATDDVLFYTTLEALRCSRVFRLSLATSETEINSVHEERRPEVFVEVALSRDRQMLSINCNSRTTSEVLLVDVAASHLKPFLVQRRQGGLLYHVEHWRGRLIILASTGPGQEYQVVQAPLSEPSKDSWVPLFTPGPGTIIKDLDVVGNHCVLVAKTPADQFILIVFPLARPGEVHTVQDGASVPVTLFHTLPVEELRAVPLLVHVYGAYGQDLSMEFRPETRLLLEQGWALAYCHIRYFITSCRHGGVRKEGYSCVFLAQRGRRTGSFLAQTSWCGTEDNGCGGPPRMSPSSVLNRRLLPITHCTYGFQRWSCASGSVMQHTPTHDAGRHTAGSA</sequence>
<dbReference type="SUPFAM" id="SSF50993">
    <property type="entry name" value="Peptidase/esterase 'gauge' domain"/>
    <property type="match status" value="1"/>
</dbReference>
<dbReference type="OrthoDB" id="248387at2759"/>
<dbReference type="GO" id="GO:0005794">
    <property type="term" value="C:Golgi apparatus"/>
    <property type="evidence" value="ECO:0007669"/>
    <property type="project" value="TreeGrafter"/>
</dbReference>
<dbReference type="MEROPS" id="S09.015"/>
<dbReference type="AlphaFoldDB" id="Q4THS4"/>
<feature type="domain" description="Peptidase S9A N-terminal" evidence="2">
    <location>
        <begin position="1"/>
        <end position="155"/>
    </location>
</feature>
<evidence type="ECO:0000256" key="1">
    <source>
        <dbReference type="ARBA" id="ARBA00005228"/>
    </source>
</evidence>
<gene>
    <name evidence="3" type="ORF">GSTENG00000406001</name>
</gene>
<feature type="non-terminal residue" evidence="3">
    <location>
        <position position="336"/>
    </location>
</feature>
<evidence type="ECO:0000313" key="3">
    <source>
        <dbReference type="EMBL" id="CAF87558.1"/>
    </source>
</evidence>
<accession>Q4THS4</accession>
<dbReference type="Gene3D" id="3.40.50.1820">
    <property type="entry name" value="alpha/beta hydrolase"/>
    <property type="match status" value="1"/>
</dbReference>
<dbReference type="Pfam" id="PF02897">
    <property type="entry name" value="Peptidase_S9_N"/>
    <property type="match status" value="1"/>
</dbReference>
<dbReference type="GO" id="GO:0005856">
    <property type="term" value="C:cytoskeleton"/>
    <property type="evidence" value="ECO:0007669"/>
    <property type="project" value="TreeGrafter"/>
</dbReference>
<dbReference type="InterPro" id="IPR023302">
    <property type="entry name" value="Pept_S9A_N"/>
</dbReference>
<dbReference type="PANTHER" id="PTHR11757:SF19">
    <property type="entry name" value="PROLYL ENDOPEPTIDASE-LIKE"/>
    <property type="match status" value="1"/>
</dbReference>
<dbReference type="Gene3D" id="2.130.10.120">
    <property type="entry name" value="Prolyl oligopeptidase, N-terminal domain"/>
    <property type="match status" value="1"/>
</dbReference>
<dbReference type="InterPro" id="IPR051543">
    <property type="entry name" value="Serine_Peptidase_S9A"/>
</dbReference>
<reference evidence="3" key="2">
    <citation type="submission" date="2004-02" db="EMBL/GenBank/DDBJ databases">
        <authorList>
            <consortium name="Genoscope"/>
            <consortium name="Whitehead Institute Centre for Genome Research"/>
        </authorList>
    </citation>
    <scope>NUCLEOTIDE SEQUENCE</scope>
</reference>
<dbReference type="EMBL" id="CAAE01002716">
    <property type="protein sequence ID" value="CAF87558.1"/>
    <property type="molecule type" value="Genomic_DNA"/>
</dbReference>
<dbReference type="GO" id="GO:0004252">
    <property type="term" value="F:serine-type endopeptidase activity"/>
    <property type="evidence" value="ECO:0007669"/>
    <property type="project" value="InterPro"/>
</dbReference>
<organism evidence="3">
    <name type="scientific">Tetraodon nigroviridis</name>
    <name type="common">Spotted green pufferfish</name>
    <name type="synonym">Chelonodon nigroviridis</name>
    <dbReference type="NCBI Taxonomy" id="99883"/>
    <lineage>
        <taxon>Eukaryota</taxon>
        <taxon>Metazoa</taxon>
        <taxon>Chordata</taxon>
        <taxon>Craniata</taxon>
        <taxon>Vertebrata</taxon>
        <taxon>Euteleostomi</taxon>
        <taxon>Actinopterygii</taxon>
        <taxon>Neopterygii</taxon>
        <taxon>Teleostei</taxon>
        <taxon>Neoteleostei</taxon>
        <taxon>Acanthomorphata</taxon>
        <taxon>Eupercaria</taxon>
        <taxon>Tetraodontiformes</taxon>
        <taxon>Tetradontoidea</taxon>
        <taxon>Tetraodontidae</taxon>
        <taxon>Tetraodon</taxon>
    </lineage>
</organism>
<comment type="similarity">
    <text evidence="1">Belongs to the peptidase S9A family.</text>
</comment>
<comment type="caution">
    <text evidence="3">The sequence shown here is derived from an EMBL/GenBank/DDBJ whole genome shotgun (WGS) entry which is preliminary data.</text>
</comment>
<dbReference type="KEGG" id="tng:GSTEN00000406G001"/>